<evidence type="ECO:0000256" key="6">
    <source>
        <dbReference type="ARBA" id="ARBA00023125"/>
    </source>
</evidence>
<dbReference type="InterPro" id="IPR003656">
    <property type="entry name" value="Znf_BED"/>
</dbReference>
<dbReference type="SUPFAM" id="SSF53098">
    <property type="entry name" value="Ribonuclease H-like"/>
    <property type="match status" value="1"/>
</dbReference>
<accession>B0D988</accession>
<dbReference type="PROSITE" id="PS50808">
    <property type="entry name" value="ZF_BED"/>
    <property type="match status" value="1"/>
</dbReference>
<dbReference type="Pfam" id="PF05699">
    <property type="entry name" value="Dimer_Tnp_hAT"/>
    <property type="match status" value="1"/>
</dbReference>
<evidence type="ECO:0000313" key="13">
    <source>
        <dbReference type="Proteomes" id="UP000001194"/>
    </source>
</evidence>
<dbReference type="InterPro" id="IPR052035">
    <property type="entry name" value="ZnF_BED_domain_contain"/>
</dbReference>
<proteinExistence type="predicted"/>
<keyword evidence="13" id="KW-1185">Reference proteome</keyword>
<evidence type="ECO:0000256" key="8">
    <source>
        <dbReference type="ARBA" id="ARBA00023242"/>
    </source>
</evidence>
<dbReference type="EMBL" id="DS547100">
    <property type="protein sequence ID" value="EDR08971.1"/>
    <property type="molecule type" value="Genomic_DNA"/>
</dbReference>
<keyword evidence="8" id="KW-0539">Nucleus</keyword>
<dbReference type="GO" id="GO:0046983">
    <property type="term" value="F:protein dimerization activity"/>
    <property type="evidence" value="ECO:0007669"/>
    <property type="project" value="InterPro"/>
</dbReference>
<gene>
    <name evidence="12" type="ORF">LACBIDRAFT_326619</name>
</gene>
<evidence type="ECO:0000256" key="3">
    <source>
        <dbReference type="ARBA" id="ARBA00022771"/>
    </source>
</evidence>
<evidence type="ECO:0000313" key="12">
    <source>
        <dbReference type="EMBL" id="EDR08971.1"/>
    </source>
</evidence>
<comment type="subcellular location">
    <subcellularLocation>
        <location evidence="1">Nucleus</location>
    </subcellularLocation>
</comment>
<name>B0D988_LACBS</name>
<dbReference type="PANTHER" id="PTHR46481:SF10">
    <property type="entry name" value="ZINC FINGER BED DOMAIN-CONTAINING PROTEIN 39"/>
    <property type="match status" value="1"/>
</dbReference>
<dbReference type="GeneID" id="6076174"/>
<evidence type="ECO:0000256" key="9">
    <source>
        <dbReference type="PROSITE-ProRule" id="PRU00027"/>
    </source>
</evidence>
<feature type="compositionally biased region" description="Low complexity" evidence="10">
    <location>
        <begin position="582"/>
        <end position="593"/>
    </location>
</feature>
<dbReference type="Proteomes" id="UP000001194">
    <property type="component" value="Unassembled WGS sequence"/>
</dbReference>
<feature type="domain" description="BED-type" evidence="11">
    <location>
        <begin position="2"/>
        <end position="57"/>
    </location>
</feature>
<dbReference type="GO" id="GO:0005634">
    <property type="term" value="C:nucleus"/>
    <property type="evidence" value="ECO:0007669"/>
    <property type="project" value="UniProtKB-SubCell"/>
</dbReference>
<evidence type="ECO:0000256" key="4">
    <source>
        <dbReference type="ARBA" id="ARBA00022833"/>
    </source>
</evidence>
<keyword evidence="3 9" id="KW-0863">Zinc-finger</keyword>
<evidence type="ECO:0000256" key="2">
    <source>
        <dbReference type="ARBA" id="ARBA00022723"/>
    </source>
</evidence>
<evidence type="ECO:0000256" key="5">
    <source>
        <dbReference type="ARBA" id="ARBA00023015"/>
    </source>
</evidence>
<keyword evidence="6" id="KW-0238">DNA-binding</keyword>
<protein>
    <submittedName>
        <fullName evidence="12">Predicted protein</fullName>
    </submittedName>
</protein>
<evidence type="ECO:0000256" key="10">
    <source>
        <dbReference type="SAM" id="MobiDB-lite"/>
    </source>
</evidence>
<feature type="compositionally biased region" description="Polar residues" evidence="10">
    <location>
        <begin position="77"/>
        <end position="93"/>
    </location>
</feature>
<sequence>MPQKSHLWNHFYGNRTHFQNNHTHLNAWCKYCKPMVGKVNVLKSHLLKGCQNIPPEVKIEVDRKVKEDDTQKTALLTPQSSFSSTIQSLPTENENARGPKQRKSSPSRNQGQFEGDLCDCGRVVNEQVKKVEENIKVKVEGKLATGQCDGWKNVAKTSVVTTVMSVENEPYLVRTHDMTGQPKTGQRLLELVLEDIEFIRVHFGVDIIAWCTDNGPDGKKMRRLLGVMFLRLFVIVCWAHQINLIVGDFLGLKEECLKSMKDALEVIKWFTAHSTALALVNDEQRFTYQGKWWALILPVITRWTAHYLSISRLLKVKPAVRSCSYRHHDTLLLCAGKDDKAKAVADAILKIVADEQFWINLAKIQAILEPLAIAANITQASHTRLDHVLLTLGNLFHIYTNASIDVAVFLNPYIRKRIFHPAAVMESSLFRVVERVFERVFKRRADLDLLKAFTDYAKGMEEFSDREMHLDQMAEMHAQEKKPLDLVFVWERVDTQPHNEAPSGRNALTKLAIHTLSVIANSASCERSFSIFGNIHTKTRNKLGAEKVHKTGVLKMALHRSHVEAGLVLNRKKRSLSTIDEPTTSQPQTAATPMEQQEQDPIDHIQSIVEKAVEADIADIPDVDALLDSITFQPPPTLSANPP</sequence>
<dbReference type="InParanoid" id="B0D988"/>
<keyword evidence="7" id="KW-0804">Transcription</keyword>
<dbReference type="RefSeq" id="XP_001880284.1">
    <property type="nucleotide sequence ID" value="XM_001880249.1"/>
</dbReference>
<evidence type="ECO:0000259" key="11">
    <source>
        <dbReference type="PROSITE" id="PS50808"/>
    </source>
</evidence>
<dbReference type="GO" id="GO:0008270">
    <property type="term" value="F:zinc ion binding"/>
    <property type="evidence" value="ECO:0007669"/>
    <property type="project" value="UniProtKB-KW"/>
</dbReference>
<dbReference type="InterPro" id="IPR008906">
    <property type="entry name" value="HATC_C_dom"/>
</dbReference>
<feature type="region of interest" description="Disordered" evidence="10">
    <location>
        <begin position="77"/>
        <end position="113"/>
    </location>
</feature>
<dbReference type="HOGENOM" id="CLU_007316_2_1_1"/>
<reference evidence="12 13" key="1">
    <citation type="journal article" date="2008" name="Nature">
        <title>The genome of Laccaria bicolor provides insights into mycorrhizal symbiosis.</title>
        <authorList>
            <person name="Martin F."/>
            <person name="Aerts A."/>
            <person name="Ahren D."/>
            <person name="Brun A."/>
            <person name="Danchin E.G.J."/>
            <person name="Duchaussoy F."/>
            <person name="Gibon J."/>
            <person name="Kohler A."/>
            <person name="Lindquist E."/>
            <person name="Pereda V."/>
            <person name="Salamov A."/>
            <person name="Shapiro H.J."/>
            <person name="Wuyts J."/>
            <person name="Blaudez D."/>
            <person name="Buee M."/>
            <person name="Brokstein P."/>
            <person name="Canbaeck B."/>
            <person name="Cohen D."/>
            <person name="Courty P.E."/>
            <person name="Coutinho P.M."/>
            <person name="Delaruelle C."/>
            <person name="Detter J.C."/>
            <person name="Deveau A."/>
            <person name="DiFazio S."/>
            <person name="Duplessis S."/>
            <person name="Fraissinet-Tachet L."/>
            <person name="Lucic E."/>
            <person name="Frey-Klett P."/>
            <person name="Fourrey C."/>
            <person name="Feussner I."/>
            <person name="Gay G."/>
            <person name="Grimwood J."/>
            <person name="Hoegger P.J."/>
            <person name="Jain P."/>
            <person name="Kilaru S."/>
            <person name="Labbe J."/>
            <person name="Lin Y.C."/>
            <person name="Legue V."/>
            <person name="Le Tacon F."/>
            <person name="Marmeisse R."/>
            <person name="Melayah D."/>
            <person name="Montanini B."/>
            <person name="Muratet M."/>
            <person name="Nehls U."/>
            <person name="Niculita-Hirzel H."/>
            <person name="Oudot-Le Secq M.P."/>
            <person name="Peter M."/>
            <person name="Quesneville H."/>
            <person name="Rajashekar B."/>
            <person name="Reich M."/>
            <person name="Rouhier N."/>
            <person name="Schmutz J."/>
            <person name="Yin T."/>
            <person name="Chalot M."/>
            <person name="Henrissat B."/>
            <person name="Kuees U."/>
            <person name="Lucas S."/>
            <person name="Van de Peer Y."/>
            <person name="Podila G.K."/>
            <person name="Polle A."/>
            <person name="Pukkila P.J."/>
            <person name="Richardson P.M."/>
            <person name="Rouze P."/>
            <person name="Sanders I.R."/>
            <person name="Stajich J.E."/>
            <person name="Tunlid A."/>
            <person name="Tuskan G."/>
            <person name="Grigoriev I.V."/>
        </authorList>
    </citation>
    <scope>NUCLEOTIDE SEQUENCE [LARGE SCALE GENOMIC DNA]</scope>
    <source>
        <strain evidence="13">S238N-H82 / ATCC MYA-4686</strain>
    </source>
</reference>
<dbReference type="OrthoDB" id="3270520at2759"/>
<feature type="region of interest" description="Disordered" evidence="10">
    <location>
        <begin position="574"/>
        <end position="602"/>
    </location>
</feature>
<dbReference type="InterPro" id="IPR012337">
    <property type="entry name" value="RNaseH-like_sf"/>
</dbReference>
<dbReference type="KEGG" id="lbc:LACBIDRAFT_326619"/>
<dbReference type="PANTHER" id="PTHR46481">
    <property type="entry name" value="ZINC FINGER BED DOMAIN-CONTAINING PROTEIN 4"/>
    <property type="match status" value="1"/>
</dbReference>
<evidence type="ECO:0000256" key="1">
    <source>
        <dbReference type="ARBA" id="ARBA00004123"/>
    </source>
</evidence>
<keyword evidence="2" id="KW-0479">Metal-binding</keyword>
<keyword evidence="5" id="KW-0805">Transcription regulation</keyword>
<organism evidence="13">
    <name type="scientific">Laccaria bicolor (strain S238N-H82 / ATCC MYA-4686)</name>
    <name type="common">Bicoloured deceiver</name>
    <name type="synonym">Laccaria laccata var. bicolor</name>
    <dbReference type="NCBI Taxonomy" id="486041"/>
    <lineage>
        <taxon>Eukaryota</taxon>
        <taxon>Fungi</taxon>
        <taxon>Dikarya</taxon>
        <taxon>Basidiomycota</taxon>
        <taxon>Agaricomycotina</taxon>
        <taxon>Agaricomycetes</taxon>
        <taxon>Agaricomycetidae</taxon>
        <taxon>Agaricales</taxon>
        <taxon>Agaricineae</taxon>
        <taxon>Hydnangiaceae</taxon>
        <taxon>Laccaria</taxon>
    </lineage>
</organism>
<dbReference type="GO" id="GO:0003677">
    <property type="term" value="F:DNA binding"/>
    <property type="evidence" value="ECO:0007669"/>
    <property type="project" value="UniProtKB-KW"/>
</dbReference>
<evidence type="ECO:0000256" key="7">
    <source>
        <dbReference type="ARBA" id="ARBA00023163"/>
    </source>
</evidence>
<dbReference type="AlphaFoldDB" id="B0D988"/>
<keyword evidence="4" id="KW-0862">Zinc</keyword>